<evidence type="ECO:0000313" key="7">
    <source>
        <dbReference type="Proteomes" id="UP000279995"/>
    </source>
</evidence>
<dbReference type="SUPFAM" id="SSF48452">
    <property type="entry name" value="TPR-like"/>
    <property type="match status" value="1"/>
</dbReference>
<gene>
    <name evidence="6" type="primary">pilW</name>
    <name evidence="6" type="ORF">D9T18_16485</name>
</gene>
<protein>
    <submittedName>
        <fullName evidence="6">Type IV pilus biogenesis/stability protein PilW</fullName>
    </submittedName>
</protein>
<feature type="repeat" description="TPR" evidence="3">
    <location>
        <begin position="75"/>
        <end position="108"/>
    </location>
</feature>
<dbReference type="InterPro" id="IPR018392">
    <property type="entry name" value="LysM"/>
</dbReference>
<dbReference type="Proteomes" id="UP000279995">
    <property type="component" value="Chromosome II"/>
</dbReference>
<dbReference type="GO" id="GO:0035269">
    <property type="term" value="P:protein O-linked glycosylation via mannose"/>
    <property type="evidence" value="ECO:0007669"/>
    <property type="project" value="TreeGrafter"/>
</dbReference>
<keyword evidence="1" id="KW-0677">Repeat</keyword>
<dbReference type="SMART" id="SM00257">
    <property type="entry name" value="LysM"/>
    <property type="match status" value="2"/>
</dbReference>
<dbReference type="InterPro" id="IPR011990">
    <property type="entry name" value="TPR-like_helical_dom_sf"/>
</dbReference>
<dbReference type="SMART" id="SM00028">
    <property type="entry name" value="TPR"/>
    <property type="match status" value="4"/>
</dbReference>
<dbReference type="PROSITE" id="PS51782">
    <property type="entry name" value="LYSM"/>
    <property type="match status" value="2"/>
</dbReference>
<dbReference type="PROSITE" id="PS51257">
    <property type="entry name" value="PROKAR_LIPOPROTEIN"/>
    <property type="match status" value="1"/>
</dbReference>
<organism evidence="6 7">
    <name type="scientific">Pseudoalteromonas agarivorans</name>
    <dbReference type="NCBI Taxonomy" id="176102"/>
    <lineage>
        <taxon>Bacteria</taxon>
        <taxon>Pseudomonadati</taxon>
        <taxon>Pseudomonadota</taxon>
        <taxon>Gammaproteobacteria</taxon>
        <taxon>Alteromonadales</taxon>
        <taxon>Pseudoalteromonadaceae</taxon>
        <taxon>Pseudoalteromonas</taxon>
    </lineage>
</organism>
<name>A0AAD0U2A2_9GAMM</name>
<evidence type="ECO:0000256" key="2">
    <source>
        <dbReference type="ARBA" id="ARBA00022803"/>
    </source>
</evidence>
<dbReference type="Pfam" id="PF01476">
    <property type="entry name" value="LysM"/>
    <property type="match status" value="2"/>
</dbReference>
<dbReference type="GO" id="GO:0000030">
    <property type="term" value="F:mannosyltransferase activity"/>
    <property type="evidence" value="ECO:0007669"/>
    <property type="project" value="TreeGrafter"/>
</dbReference>
<dbReference type="InterPro" id="IPR013360">
    <property type="entry name" value="Pilus_4_PilW"/>
</dbReference>
<evidence type="ECO:0000313" key="6">
    <source>
        <dbReference type="EMBL" id="AYM88298.1"/>
    </source>
</evidence>
<dbReference type="Gene3D" id="3.10.350.10">
    <property type="entry name" value="LysM domain"/>
    <property type="match status" value="2"/>
</dbReference>
<feature type="compositionally biased region" description="Polar residues" evidence="4">
    <location>
        <begin position="411"/>
        <end position="420"/>
    </location>
</feature>
<evidence type="ECO:0000256" key="1">
    <source>
        <dbReference type="ARBA" id="ARBA00022737"/>
    </source>
</evidence>
<dbReference type="SUPFAM" id="SSF54106">
    <property type="entry name" value="LysM domain"/>
    <property type="match status" value="2"/>
</dbReference>
<dbReference type="AlphaFoldDB" id="A0AAD0U2A2"/>
<sequence>MRSLLALTLSTLALTGCVSESSYNGSDKPVVENKINNAGAARTRIALALQYLETGNNSQAKYNLERAIEFAPNLPEVHYSLAYYYQQVGEKERADKAYQKALAIKPDDPNTLNNYGVFLCSIEEYDRATDQFLNAIDIPSYIRVAESYENLALCAIEFNDFENAESYFKQALNHSSQRTSTLISLAALFYAKSDLHKASEVLKRHDDTGRVSARALLLGYLIKQRMGRIEEAEKIAATIMQTYPTSKQAYAIRDNRTKQTEFEILREKYRKAQLEELQEQYGEEQISVEQPKIKIIRKKRPTTDNSTSLISPGVEPSSPVLNQTAKAQATIAAANKQKTVAEQNDDAATLTPAAQPTQAEVVTTTKAVVPAAAAAPTLTNTAQVATTTTTSAPAESNTDTAAVLLALTTDHQAQQTSTPTAEPPKAVAKQTPKDDDEVKIISFGAPKQANFNTPQNTRPAANGPQNTGLNNSVVFYEAKKDSAVFSNNPYSDSNDITLKNYQPSVKQEPPMLNPKVPPLKVPFHIIEFGENLFSISVRYNVKLQKLLQWNGLKESDRVINGSKIYLNDPNIYYEIKAGDTLYDIATQRHVLIDELMRWNKLSPDIELTPGHRLLLVDPNSYLL</sequence>
<dbReference type="Pfam" id="PF07719">
    <property type="entry name" value="TPR_2"/>
    <property type="match status" value="1"/>
</dbReference>
<dbReference type="PANTHER" id="PTHR44395">
    <property type="match status" value="1"/>
</dbReference>
<accession>A0AAD0U2A2</accession>
<reference evidence="6 7" key="1">
    <citation type="submission" date="2018-10" db="EMBL/GenBank/DDBJ databases">
        <title>Complete Genome Sequence and Transcriptomic Profiles of a Marine Bacterium, Pseudoalteromonas agarivorans Hao 2018.</title>
        <authorList>
            <person name="Hao L."/>
        </authorList>
    </citation>
    <scope>NUCLEOTIDE SEQUENCE [LARGE SCALE GENOMIC DNA]</scope>
    <source>
        <strain evidence="6 7">Hao 2018</strain>
    </source>
</reference>
<dbReference type="Pfam" id="PF13181">
    <property type="entry name" value="TPR_8"/>
    <property type="match status" value="1"/>
</dbReference>
<dbReference type="CDD" id="cd00118">
    <property type="entry name" value="LysM"/>
    <property type="match status" value="2"/>
</dbReference>
<feature type="region of interest" description="Disordered" evidence="4">
    <location>
        <begin position="299"/>
        <end position="319"/>
    </location>
</feature>
<dbReference type="RefSeq" id="WP_121638271.1">
    <property type="nucleotide sequence ID" value="NZ_CP033066.1"/>
</dbReference>
<dbReference type="EMBL" id="CP033066">
    <property type="protein sequence ID" value="AYM88298.1"/>
    <property type="molecule type" value="Genomic_DNA"/>
</dbReference>
<feature type="domain" description="LysM" evidence="5">
    <location>
        <begin position="571"/>
        <end position="615"/>
    </location>
</feature>
<dbReference type="PROSITE" id="PS50293">
    <property type="entry name" value="TPR_REGION"/>
    <property type="match status" value="1"/>
</dbReference>
<feature type="repeat" description="TPR" evidence="3">
    <location>
        <begin position="41"/>
        <end position="74"/>
    </location>
</feature>
<evidence type="ECO:0000259" key="5">
    <source>
        <dbReference type="PROSITE" id="PS51782"/>
    </source>
</evidence>
<proteinExistence type="predicted"/>
<dbReference type="Gene3D" id="1.25.40.10">
    <property type="entry name" value="Tetratricopeptide repeat domain"/>
    <property type="match status" value="1"/>
</dbReference>
<feature type="repeat" description="TPR" evidence="3">
    <location>
        <begin position="145"/>
        <end position="178"/>
    </location>
</feature>
<dbReference type="InterPro" id="IPR013105">
    <property type="entry name" value="TPR_2"/>
</dbReference>
<dbReference type="NCBIfam" id="TIGR02521">
    <property type="entry name" value="type_IV_pilW"/>
    <property type="match status" value="1"/>
</dbReference>
<keyword evidence="2 3" id="KW-0802">TPR repeat</keyword>
<evidence type="ECO:0000256" key="3">
    <source>
        <dbReference type="PROSITE-ProRule" id="PRU00339"/>
    </source>
</evidence>
<dbReference type="PANTHER" id="PTHR44395:SF1">
    <property type="entry name" value="PROTEIN O-MANNOSYL-TRANSFERASE TMTC3"/>
    <property type="match status" value="1"/>
</dbReference>
<dbReference type="InterPro" id="IPR019734">
    <property type="entry name" value="TPR_rpt"/>
</dbReference>
<dbReference type="InterPro" id="IPR036779">
    <property type="entry name" value="LysM_dom_sf"/>
</dbReference>
<dbReference type="PROSITE" id="PS50005">
    <property type="entry name" value="TPR"/>
    <property type="match status" value="3"/>
</dbReference>
<evidence type="ECO:0000256" key="4">
    <source>
        <dbReference type="SAM" id="MobiDB-lite"/>
    </source>
</evidence>
<feature type="domain" description="LysM" evidence="5">
    <location>
        <begin position="522"/>
        <end position="566"/>
    </location>
</feature>
<feature type="region of interest" description="Disordered" evidence="4">
    <location>
        <begin position="411"/>
        <end position="437"/>
    </location>
</feature>